<feature type="transmembrane region" description="Helical" evidence="1">
    <location>
        <begin position="330"/>
        <end position="352"/>
    </location>
</feature>
<dbReference type="InterPro" id="IPR010640">
    <property type="entry name" value="Low_temperature_requirement_A"/>
</dbReference>
<dbReference type="RefSeq" id="WP_136424297.1">
    <property type="nucleotide sequence ID" value="NZ_SSSN01000005.1"/>
</dbReference>
<feature type="transmembrane region" description="Helical" evidence="1">
    <location>
        <begin position="99"/>
        <end position="123"/>
    </location>
</feature>
<name>A0A4S4FUH2_9MICO</name>
<reference evidence="2 3" key="1">
    <citation type="submission" date="2019-04" db="EMBL/GenBank/DDBJ databases">
        <authorList>
            <person name="Jiang L."/>
        </authorList>
    </citation>
    <scope>NUCLEOTIDE SEQUENCE [LARGE SCALE GENOMIC DNA]</scope>
    <source>
        <strain evidence="2 3">YIM 131861</strain>
    </source>
</reference>
<feature type="transmembrane region" description="Helical" evidence="1">
    <location>
        <begin position="258"/>
        <end position="282"/>
    </location>
</feature>
<feature type="transmembrane region" description="Helical" evidence="1">
    <location>
        <begin position="167"/>
        <end position="186"/>
    </location>
</feature>
<keyword evidence="1" id="KW-0472">Membrane</keyword>
<feature type="transmembrane region" description="Helical" evidence="1">
    <location>
        <begin position="231"/>
        <end position="252"/>
    </location>
</feature>
<dbReference type="Proteomes" id="UP000307380">
    <property type="component" value="Unassembled WGS sequence"/>
</dbReference>
<feature type="transmembrane region" description="Helical" evidence="1">
    <location>
        <begin position="303"/>
        <end position="324"/>
    </location>
</feature>
<feature type="transmembrane region" description="Helical" evidence="1">
    <location>
        <begin position="364"/>
        <end position="385"/>
    </location>
</feature>
<evidence type="ECO:0000256" key="1">
    <source>
        <dbReference type="SAM" id="Phobius"/>
    </source>
</evidence>
<sequence>MTSDTAQTRSRLRDELRHRIRPMTGRDPRERGRTTTPLELLYDLTYVIAFAAAAEQLAHYIGDGHALPAIGAYAFAIFAVSWAWMNYTWFTSAYGNDDALFRVATIVQMIGVIILTFGLPVSFSSAVHGDSPNNLLMVVGYIIMRVPLIGLWLRAARQDAAHRRVDIAYAIMIGVAQTGWALTAIIPMPAAVTIGILIALGVVELAAPIVVEKRLGPPPWNAGHIAERFSLLTLITIGEVVAAVTTAVGSLVDEQGWSAGAALIAASGLVIAASLWWAYFLIPSAIILEKWPDRIYAWRYAHLPIFGAIAAVGAGLRVAADAIAHESLSLLQVALALAIPLAALVLMIYATWMVLLRSYDLSHIPLLLGCLLPLAAAVVVAALAGGDPIDLAQPQDLATLVIVVGLVACAGIVEVVGHEVVGYRHTVRAFEGAEP</sequence>
<dbReference type="EMBL" id="SSSN01000005">
    <property type="protein sequence ID" value="THG34499.1"/>
    <property type="molecule type" value="Genomic_DNA"/>
</dbReference>
<dbReference type="PANTHER" id="PTHR36840">
    <property type="entry name" value="BLL5714 PROTEIN"/>
    <property type="match status" value="1"/>
</dbReference>
<organism evidence="2 3">
    <name type="scientific">Orlajensenia flava</name>
    <dbReference type="NCBI Taxonomy" id="2565934"/>
    <lineage>
        <taxon>Bacteria</taxon>
        <taxon>Bacillati</taxon>
        <taxon>Actinomycetota</taxon>
        <taxon>Actinomycetes</taxon>
        <taxon>Micrococcales</taxon>
        <taxon>Microbacteriaceae</taxon>
        <taxon>Orlajensenia</taxon>
    </lineage>
</organism>
<dbReference type="AlphaFoldDB" id="A0A4S4FUH2"/>
<evidence type="ECO:0000313" key="2">
    <source>
        <dbReference type="EMBL" id="THG34499.1"/>
    </source>
</evidence>
<dbReference type="Pfam" id="PF06772">
    <property type="entry name" value="LtrA"/>
    <property type="match status" value="1"/>
</dbReference>
<keyword evidence="1" id="KW-1133">Transmembrane helix</keyword>
<keyword evidence="1" id="KW-0812">Transmembrane</keyword>
<dbReference type="PANTHER" id="PTHR36840:SF1">
    <property type="entry name" value="BLL5714 PROTEIN"/>
    <property type="match status" value="1"/>
</dbReference>
<feature type="transmembrane region" description="Helical" evidence="1">
    <location>
        <begin position="40"/>
        <end position="61"/>
    </location>
</feature>
<feature type="transmembrane region" description="Helical" evidence="1">
    <location>
        <begin position="135"/>
        <end position="155"/>
    </location>
</feature>
<dbReference type="OrthoDB" id="7698234at2"/>
<accession>A0A4S4FUH2</accession>
<feature type="transmembrane region" description="Helical" evidence="1">
    <location>
        <begin position="397"/>
        <end position="416"/>
    </location>
</feature>
<protein>
    <submittedName>
        <fullName evidence="2">Low temperature requirement protein A</fullName>
    </submittedName>
</protein>
<feature type="transmembrane region" description="Helical" evidence="1">
    <location>
        <begin position="67"/>
        <end position="87"/>
    </location>
</feature>
<keyword evidence="3" id="KW-1185">Reference proteome</keyword>
<gene>
    <name evidence="2" type="ORF">E6C70_09580</name>
</gene>
<comment type="caution">
    <text evidence="2">The sequence shown here is derived from an EMBL/GenBank/DDBJ whole genome shotgun (WGS) entry which is preliminary data.</text>
</comment>
<proteinExistence type="predicted"/>
<evidence type="ECO:0000313" key="3">
    <source>
        <dbReference type="Proteomes" id="UP000307380"/>
    </source>
</evidence>
<feature type="transmembrane region" description="Helical" evidence="1">
    <location>
        <begin position="192"/>
        <end position="211"/>
    </location>
</feature>